<dbReference type="Proteomes" id="UP000237968">
    <property type="component" value="Unassembled WGS sequence"/>
</dbReference>
<evidence type="ECO:0000313" key="4">
    <source>
        <dbReference type="EMBL" id="PRP97610.1"/>
    </source>
</evidence>
<dbReference type="SUPFAM" id="SSF52833">
    <property type="entry name" value="Thioredoxin-like"/>
    <property type="match status" value="1"/>
</dbReference>
<dbReference type="GO" id="GO:0004601">
    <property type="term" value="F:peroxidase activity"/>
    <property type="evidence" value="ECO:0007669"/>
    <property type="project" value="UniProtKB-KW"/>
</dbReference>
<protein>
    <submittedName>
        <fullName evidence="4">Hydroperoxy fatty acid reductase gpx1</fullName>
        <ecNumber evidence="4">1.11.1.22</ecNumber>
    </submittedName>
</protein>
<dbReference type="EMBL" id="PVNK01000152">
    <property type="protein sequence ID" value="PRP97610.1"/>
    <property type="molecule type" value="Genomic_DNA"/>
</dbReference>
<dbReference type="InterPro" id="IPR000889">
    <property type="entry name" value="Glutathione_peroxidase"/>
</dbReference>
<name>A0A2S9XXZ9_9BACT</name>
<dbReference type="GO" id="GO:0034599">
    <property type="term" value="P:cellular response to oxidative stress"/>
    <property type="evidence" value="ECO:0007669"/>
    <property type="project" value="TreeGrafter"/>
</dbReference>
<proteinExistence type="inferred from homology"/>
<sequence length="102" mass="11232">MLAFPCNQFGGQEPGTNAEILEFAQTNYGVTFPMHAKIEVNGKGAHPLYQYLKRAARGILGTAAIKWNFTKFIVDRQGKVVERIASNVKPRDLVAKLEGLLG</sequence>
<dbReference type="PANTHER" id="PTHR11592:SF78">
    <property type="entry name" value="GLUTATHIONE PEROXIDASE"/>
    <property type="match status" value="1"/>
</dbReference>
<evidence type="ECO:0000256" key="1">
    <source>
        <dbReference type="ARBA" id="ARBA00006926"/>
    </source>
</evidence>
<keyword evidence="3 4" id="KW-0560">Oxidoreductase</keyword>
<dbReference type="PANTHER" id="PTHR11592">
    <property type="entry name" value="GLUTATHIONE PEROXIDASE"/>
    <property type="match status" value="1"/>
</dbReference>
<evidence type="ECO:0000313" key="5">
    <source>
        <dbReference type="Proteomes" id="UP000237968"/>
    </source>
</evidence>
<accession>A0A2S9XXZ9</accession>
<dbReference type="InterPro" id="IPR029760">
    <property type="entry name" value="GPX_CS"/>
</dbReference>
<dbReference type="InterPro" id="IPR036249">
    <property type="entry name" value="Thioredoxin-like_sf"/>
</dbReference>
<dbReference type="PIRSF" id="PIRSF000303">
    <property type="entry name" value="Glutathion_perox"/>
    <property type="match status" value="1"/>
</dbReference>
<comment type="similarity">
    <text evidence="1">Belongs to the glutathione peroxidase family.</text>
</comment>
<keyword evidence="2 4" id="KW-0575">Peroxidase</keyword>
<dbReference type="CDD" id="cd00340">
    <property type="entry name" value="GSH_Peroxidase"/>
    <property type="match status" value="1"/>
</dbReference>
<dbReference type="PROSITE" id="PS00763">
    <property type="entry name" value="GLUTATHIONE_PEROXID_2"/>
    <property type="match status" value="1"/>
</dbReference>
<organism evidence="4 5">
    <name type="scientific">Enhygromyxa salina</name>
    <dbReference type="NCBI Taxonomy" id="215803"/>
    <lineage>
        <taxon>Bacteria</taxon>
        <taxon>Pseudomonadati</taxon>
        <taxon>Myxococcota</taxon>
        <taxon>Polyangia</taxon>
        <taxon>Nannocystales</taxon>
        <taxon>Nannocystaceae</taxon>
        <taxon>Enhygromyxa</taxon>
    </lineage>
</organism>
<dbReference type="PROSITE" id="PS51355">
    <property type="entry name" value="GLUTATHIONE_PEROXID_3"/>
    <property type="match status" value="1"/>
</dbReference>
<dbReference type="Gene3D" id="3.40.30.10">
    <property type="entry name" value="Glutaredoxin"/>
    <property type="match status" value="1"/>
</dbReference>
<keyword evidence="5" id="KW-1185">Reference proteome</keyword>
<evidence type="ECO:0000256" key="3">
    <source>
        <dbReference type="ARBA" id="ARBA00023002"/>
    </source>
</evidence>
<comment type="caution">
    <text evidence="4">The sequence shown here is derived from an EMBL/GenBank/DDBJ whole genome shotgun (WGS) entry which is preliminary data.</text>
</comment>
<dbReference type="EC" id="1.11.1.22" evidence="4"/>
<dbReference type="AlphaFoldDB" id="A0A2S9XXZ9"/>
<gene>
    <name evidence="4" type="primary">gpx1_2</name>
    <name evidence="4" type="ORF">ENSA5_33030</name>
</gene>
<reference evidence="4 5" key="1">
    <citation type="submission" date="2018-03" db="EMBL/GenBank/DDBJ databases">
        <title>Draft Genome Sequences of the Obligatory Marine Myxobacteria Enhygromyxa salina SWB005.</title>
        <authorList>
            <person name="Poehlein A."/>
            <person name="Moghaddam J.A."/>
            <person name="Harms H."/>
            <person name="Alanjari M."/>
            <person name="Koenig G.M."/>
            <person name="Daniel R."/>
            <person name="Schaeberle T.F."/>
        </authorList>
    </citation>
    <scope>NUCLEOTIDE SEQUENCE [LARGE SCALE GENOMIC DNA]</scope>
    <source>
        <strain evidence="4 5">SWB005</strain>
    </source>
</reference>
<evidence type="ECO:0000256" key="2">
    <source>
        <dbReference type="ARBA" id="ARBA00022559"/>
    </source>
</evidence>
<dbReference type="Pfam" id="PF00255">
    <property type="entry name" value="GSHPx"/>
    <property type="match status" value="1"/>
</dbReference>